<organism evidence="2 3">
    <name type="scientific">Micromonospora echinospora</name>
    <name type="common">Micromonospora purpurea</name>
    <dbReference type="NCBI Taxonomy" id="1877"/>
    <lineage>
        <taxon>Bacteria</taxon>
        <taxon>Bacillati</taxon>
        <taxon>Actinomycetota</taxon>
        <taxon>Actinomycetes</taxon>
        <taxon>Micromonosporales</taxon>
        <taxon>Micromonosporaceae</taxon>
        <taxon>Micromonospora</taxon>
    </lineage>
</organism>
<sequence>MTTPKQIDRVAWLALVAGENREHGGNDGYDDEPAEHYSWDSSVPNHARVKVGDAIVLWEERGLIGASVIESIETAEVDKWVHRCPDCGKAGIKRRRKQPRRYRCYKCKAEFDEPRSEQKRVTAYRSKHDRGWVDLAGCLSAGQLRPLAYLPDSQNSFRQLRWGNFVGAVHASGLDVSLRVLDAAGEQIAGGHARAVVRARRGQGAFRRALLDQFGSVCAFTGKAPVDALEAAHLYSYATTGRHDSRGGFLLRRDLHRLFDLGHIAVHPTEATLDVAPALFAFPDYASLHGKGLAVPLTAGHRRWLQEHWAEHRTSVPQPLPAV</sequence>
<dbReference type="EMBL" id="JACHJC010000001">
    <property type="protein sequence ID" value="MBB5110535.1"/>
    <property type="molecule type" value="Genomic_DNA"/>
</dbReference>
<evidence type="ECO:0000313" key="3">
    <source>
        <dbReference type="Proteomes" id="UP000618986"/>
    </source>
</evidence>
<comment type="caution">
    <text evidence="2">The sequence shown here is derived from an EMBL/GenBank/DDBJ whole genome shotgun (WGS) entry which is preliminary data.</text>
</comment>
<reference evidence="2 3" key="1">
    <citation type="submission" date="2020-08" db="EMBL/GenBank/DDBJ databases">
        <title>Sequencing the genomes of 1000 actinobacteria strains.</title>
        <authorList>
            <person name="Klenk H.-P."/>
        </authorList>
    </citation>
    <scope>NUCLEOTIDE SEQUENCE [LARGE SCALE GENOMIC DNA]</scope>
    <source>
        <strain evidence="2 3">DSM 43036</strain>
    </source>
</reference>
<evidence type="ECO:0000313" key="2">
    <source>
        <dbReference type="EMBL" id="MBB5110535.1"/>
    </source>
</evidence>
<keyword evidence="3" id="KW-1185">Reference proteome</keyword>
<proteinExistence type="predicted"/>
<name>A0ABR6M5E4_MICEC</name>
<dbReference type="Pfam" id="PF13391">
    <property type="entry name" value="HNH_2"/>
    <property type="match status" value="1"/>
</dbReference>
<gene>
    <name evidence="2" type="ORF">FHU28_000374</name>
</gene>
<accession>A0ABR6M5E4</accession>
<evidence type="ECO:0000259" key="1">
    <source>
        <dbReference type="Pfam" id="PF13391"/>
    </source>
</evidence>
<dbReference type="RefSeq" id="WP_221453091.1">
    <property type="nucleotide sequence ID" value="NZ_JACHJC010000001.1"/>
</dbReference>
<dbReference type="InterPro" id="IPR003615">
    <property type="entry name" value="HNH_nuc"/>
</dbReference>
<protein>
    <submittedName>
        <fullName evidence="2">RNA-binding Zn-ribbon protein involved in translation (DUF1610 family)</fullName>
    </submittedName>
</protein>
<feature type="domain" description="HNH nuclease" evidence="1">
    <location>
        <begin position="218"/>
        <end position="266"/>
    </location>
</feature>
<dbReference type="GeneID" id="300297020"/>
<dbReference type="Proteomes" id="UP000618986">
    <property type="component" value="Unassembled WGS sequence"/>
</dbReference>